<keyword evidence="1" id="KW-1185">Reference proteome</keyword>
<name>A0A9B0TLV9_CHRAS</name>
<dbReference type="Proteomes" id="UP000504623">
    <property type="component" value="Unplaced"/>
</dbReference>
<dbReference type="RefSeq" id="XP_006862834.1">
    <property type="nucleotide sequence ID" value="XM_006862772.1"/>
</dbReference>
<dbReference type="OrthoDB" id="10017413at2759"/>
<dbReference type="AlphaFoldDB" id="A0A9B0TLV9"/>
<evidence type="ECO:0000313" key="2">
    <source>
        <dbReference type="RefSeq" id="XP_006862834.1"/>
    </source>
</evidence>
<sequence length="272" mass="30986">MVQANESPLSFQMLAPHEFFLPNESWELPGFTRQAYHQLALKPPPCTEIKSKVRRRLIYPAEDAIQHTWGFHTWLDVGRLPAIFPTRPDVPYDSNVWRWLTNSNAHHQPPAKPPIPPPSRMGRSSFLTFICCTPIFADTNRKNQVILKTVKELKEVEKLKLRSEARVPPLDIHGNILPPRSFKKYRHISAGGRFEPCGLQLLPNPLPNNLAKSWPCPNPLPHYQEKKLKLALLPSAPLSQDLCSCPLFIYFLRFLPPRPSCQKESCGPGNGI</sequence>
<dbReference type="InterPro" id="IPR029206">
    <property type="entry name" value="DUF4532"/>
</dbReference>
<evidence type="ECO:0000313" key="1">
    <source>
        <dbReference type="Proteomes" id="UP000504623"/>
    </source>
</evidence>
<organism evidence="1 2">
    <name type="scientific">Chrysochloris asiatica</name>
    <name type="common">Cape golden mole</name>
    <dbReference type="NCBI Taxonomy" id="185453"/>
    <lineage>
        <taxon>Eukaryota</taxon>
        <taxon>Metazoa</taxon>
        <taxon>Chordata</taxon>
        <taxon>Craniata</taxon>
        <taxon>Vertebrata</taxon>
        <taxon>Euteleostomi</taxon>
        <taxon>Mammalia</taxon>
        <taxon>Eutheria</taxon>
        <taxon>Afrotheria</taxon>
        <taxon>Chrysochloridae</taxon>
        <taxon>Chrysochlorinae</taxon>
        <taxon>Chrysochloris</taxon>
    </lineage>
</organism>
<dbReference type="Pfam" id="PF15046">
    <property type="entry name" value="DUF4532"/>
    <property type="match status" value="1"/>
</dbReference>
<reference evidence="2" key="1">
    <citation type="submission" date="2025-08" db="UniProtKB">
        <authorList>
            <consortium name="RefSeq"/>
        </authorList>
    </citation>
    <scope>IDENTIFICATION</scope>
    <source>
        <tissue evidence="2">Spleen</tissue>
    </source>
</reference>
<dbReference type="GeneID" id="102821407"/>
<proteinExistence type="predicted"/>
<gene>
    <name evidence="2" type="primary">LOC102821407</name>
</gene>
<feature type="non-terminal residue" evidence="2">
    <location>
        <position position="272"/>
    </location>
</feature>
<protein>
    <submittedName>
        <fullName evidence="2">Uncharacterized protein ENSP00000372125-like</fullName>
    </submittedName>
</protein>
<dbReference type="PANTHER" id="PTHR35156:SF1">
    <property type="entry name" value="TESTIS-EXPRESSED PROTEIN 52"/>
    <property type="match status" value="1"/>
</dbReference>
<accession>A0A9B0TLV9</accession>
<dbReference type="PANTHER" id="PTHR35156">
    <property type="entry name" value="TESTIS-EXPRESSED PROTEIN 52"/>
    <property type="match status" value="1"/>
</dbReference>